<protein>
    <recommendedName>
        <fullName evidence="2">Death domain-containing protein</fullName>
    </recommendedName>
</protein>
<evidence type="ECO:0000313" key="3">
    <source>
        <dbReference type="EnsemblMetazoa" id="XP_038061113.1"/>
    </source>
</evidence>
<organism evidence="3 4">
    <name type="scientific">Patiria miniata</name>
    <name type="common">Bat star</name>
    <name type="synonym">Asterina miniata</name>
    <dbReference type="NCBI Taxonomy" id="46514"/>
    <lineage>
        <taxon>Eukaryota</taxon>
        <taxon>Metazoa</taxon>
        <taxon>Echinodermata</taxon>
        <taxon>Eleutherozoa</taxon>
        <taxon>Asterozoa</taxon>
        <taxon>Asteroidea</taxon>
        <taxon>Valvatacea</taxon>
        <taxon>Valvatida</taxon>
        <taxon>Asterinidae</taxon>
        <taxon>Patiria</taxon>
    </lineage>
</organism>
<proteinExistence type="predicted"/>
<dbReference type="OMA" id="WIANIHH"/>
<name>A0A914ABJ1_PATMI</name>
<dbReference type="InterPro" id="IPR036388">
    <property type="entry name" value="WH-like_DNA-bd_sf"/>
</dbReference>
<dbReference type="GO" id="GO:0007165">
    <property type="term" value="P:signal transduction"/>
    <property type="evidence" value="ECO:0007669"/>
    <property type="project" value="InterPro"/>
</dbReference>
<feature type="domain" description="Death" evidence="2">
    <location>
        <begin position="582"/>
        <end position="651"/>
    </location>
</feature>
<reference evidence="3" key="1">
    <citation type="submission" date="2022-11" db="UniProtKB">
        <authorList>
            <consortium name="EnsemblMetazoa"/>
        </authorList>
    </citation>
    <scope>IDENTIFICATION</scope>
</reference>
<dbReference type="SUPFAM" id="SSF47986">
    <property type="entry name" value="DEATH domain"/>
    <property type="match status" value="1"/>
</dbReference>
<keyword evidence="4" id="KW-1185">Reference proteome</keyword>
<keyword evidence="1" id="KW-0677">Repeat</keyword>
<accession>A0A914ABJ1</accession>
<dbReference type="EnsemblMetazoa" id="XM_038205185.1">
    <property type="protein sequence ID" value="XP_038061113.1"/>
    <property type="gene ID" value="LOC119731898"/>
</dbReference>
<evidence type="ECO:0000256" key="1">
    <source>
        <dbReference type="ARBA" id="ARBA00022737"/>
    </source>
</evidence>
<dbReference type="RefSeq" id="XP_038061113.1">
    <property type="nucleotide sequence ID" value="XM_038205185.1"/>
</dbReference>
<dbReference type="PROSITE" id="PS50017">
    <property type="entry name" value="DEATH_DOMAIN"/>
    <property type="match status" value="1"/>
</dbReference>
<dbReference type="PANTHER" id="PTHR47508:SF4">
    <property type="match status" value="1"/>
</dbReference>
<dbReference type="Gene3D" id="3.40.50.300">
    <property type="entry name" value="P-loop containing nucleotide triphosphate hydrolases"/>
    <property type="match status" value="1"/>
</dbReference>
<dbReference type="Gene3D" id="3.30.70.1390">
    <property type="entry name" value="ROC domain from the Parkinson's disease-associated leucine-rich repeat kinase 2"/>
    <property type="match status" value="1"/>
</dbReference>
<dbReference type="InterPro" id="IPR027417">
    <property type="entry name" value="P-loop_NTPase"/>
</dbReference>
<dbReference type="InterPro" id="IPR000488">
    <property type="entry name" value="Death_dom"/>
</dbReference>
<dbReference type="PANTHER" id="PTHR47508">
    <property type="entry name" value="SAM DOMAIN-CONTAINING PROTEIN-RELATED"/>
    <property type="match status" value="1"/>
</dbReference>
<dbReference type="Pfam" id="PF08477">
    <property type="entry name" value="Roc"/>
    <property type="match status" value="1"/>
</dbReference>
<dbReference type="GeneID" id="119731898"/>
<evidence type="ECO:0000313" key="4">
    <source>
        <dbReference type="Proteomes" id="UP000887568"/>
    </source>
</evidence>
<dbReference type="Gene3D" id="1.10.533.10">
    <property type="entry name" value="Death Domain, Fas"/>
    <property type="match status" value="1"/>
</dbReference>
<dbReference type="CDD" id="cd01670">
    <property type="entry name" value="Death"/>
    <property type="match status" value="1"/>
</dbReference>
<dbReference type="Proteomes" id="UP000887568">
    <property type="component" value="Unplaced"/>
</dbReference>
<evidence type="ECO:0000259" key="2">
    <source>
        <dbReference type="PROSITE" id="PS50017"/>
    </source>
</evidence>
<dbReference type="Gene3D" id="1.10.10.10">
    <property type="entry name" value="Winged helix-like DNA-binding domain superfamily/Winged helix DNA-binding domain"/>
    <property type="match status" value="1"/>
</dbReference>
<dbReference type="OrthoDB" id="5962960at2759"/>
<dbReference type="AlphaFoldDB" id="A0A914ABJ1"/>
<dbReference type="InterPro" id="IPR011029">
    <property type="entry name" value="DEATH-like_dom_sf"/>
</dbReference>
<sequence length="651" mass="75131">MSEGVHTQQSAEQPTLNIWDFAGQDLYYTTHQTFLSSRAIYLVVFNLCHDLDEPMPVQDQVRCKDGSGGSITSYRTTPIQYLDFWMQSIFTYTKENSSQDVQKSPPIFIVGTNRNSVGGDDLPDNERKALIDEIFTRIRLEIHDKPYNRYVVSEFYAVENSLEDNVKIEKLRNHIESIAMKEPYMKERIPLNWLTFDDEKANISGGKPVMTLKQVMDGFEIEDETELLTMLKFYHDLGHIIYFGGDGESQALKDVVILKPQWLIDAFKKILTVKHPRKQSKEYANSWGRLKNNGILDDSLIDHMWQDIFEHKTALLDLMDMFDLLCERLDKPSEEEHGSPVSSTAAAQHAQPCSANASYYVPSMLQRRTSSLQHETVENKNTSVFFVDFKGFLPDGLYHRLVVRALRWSQTFGGKDLDPGLLYDRANVFVHHDHEFVLQMVHRKDLAYIKVSVARLIVIPAPQNVKPPSTDVTCEVKDFVEEHLQSLKTTWIKRIKYCISVQCPNKLEEPHFLPLDDCLKKPEFLCRFKHCRALIKTEEIQAMFKQESSEEEASARADRQPMSDILFKEIAKDFGKERGEDLAKELGVESEEVDTNKKDYNTSGVNEQIFQILSQWRETRGNEVDKMRKELIDALMTVGKFGLAHKVQTEY</sequence>
<dbReference type="InterPro" id="IPR032171">
    <property type="entry name" value="COR-A"/>
</dbReference>
<dbReference type="Pfam" id="PF16095">
    <property type="entry name" value="COR-A"/>
    <property type="match status" value="1"/>
</dbReference>